<dbReference type="eggNOG" id="ENOG502RIQI">
    <property type="taxonomic scope" value="Eukaryota"/>
</dbReference>
<dbReference type="VEuPathDB" id="AmoebaDB:DICPUDRAFT_149324"/>
<organism evidence="1 2">
    <name type="scientific">Dictyostelium purpureum</name>
    <name type="common">Slime mold</name>
    <dbReference type="NCBI Taxonomy" id="5786"/>
    <lineage>
        <taxon>Eukaryota</taxon>
        <taxon>Amoebozoa</taxon>
        <taxon>Evosea</taxon>
        <taxon>Eumycetozoa</taxon>
        <taxon>Dictyostelia</taxon>
        <taxon>Dictyosteliales</taxon>
        <taxon>Dictyosteliaceae</taxon>
        <taxon>Dictyostelium</taxon>
    </lineage>
</organism>
<proteinExistence type="predicted"/>
<dbReference type="KEGG" id="dpp:DICPUDRAFT_149324"/>
<accession>F0ZDE4</accession>
<keyword evidence="2" id="KW-1185">Reference proteome</keyword>
<dbReference type="InParanoid" id="F0ZDE4"/>
<dbReference type="Proteomes" id="UP000001064">
    <property type="component" value="Unassembled WGS sequence"/>
</dbReference>
<name>F0ZDE4_DICPU</name>
<protein>
    <submittedName>
        <fullName evidence="1">Uncharacterized protein</fullName>
    </submittedName>
</protein>
<dbReference type="AlphaFoldDB" id="F0ZDE4"/>
<dbReference type="OMA" id="LIGLYHH"/>
<dbReference type="RefSeq" id="XP_003285428.1">
    <property type="nucleotide sequence ID" value="XM_003285380.1"/>
</dbReference>
<sequence length="141" mass="15441">MSNNNNNNNSNIFSSSNTSIDYSVVASPPSSWSPVYHPSSKDVLSNSSQNNNNNSYANMMIESYESSLVPNICPDAPNNYTSYLIGLYHHNSFEGKEQDSMLCSSPNDNDADINNYGSMFELIKNSPLNLSHCGAQTVPSL</sequence>
<dbReference type="GeneID" id="10502898"/>
<gene>
    <name evidence="1" type="ORF">DICPUDRAFT_149324</name>
</gene>
<dbReference type="OrthoDB" id="10592064at2759"/>
<evidence type="ECO:0000313" key="2">
    <source>
        <dbReference type="Proteomes" id="UP000001064"/>
    </source>
</evidence>
<dbReference type="EMBL" id="GL870985">
    <property type="protein sequence ID" value="EGC38027.1"/>
    <property type="molecule type" value="Genomic_DNA"/>
</dbReference>
<reference evidence="2" key="1">
    <citation type="journal article" date="2011" name="Genome Biol.">
        <title>Comparative genomics of the social amoebae Dictyostelium discoideum and Dictyostelium purpureum.</title>
        <authorList>
            <consortium name="US DOE Joint Genome Institute (JGI-PGF)"/>
            <person name="Sucgang R."/>
            <person name="Kuo A."/>
            <person name="Tian X."/>
            <person name="Salerno W."/>
            <person name="Parikh A."/>
            <person name="Feasley C.L."/>
            <person name="Dalin E."/>
            <person name="Tu H."/>
            <person name="Huang E."/>
            <person name="Barry K."/>
            <person name="Lindquist E."/>
            <person name="Shapiro H."/>
            <person name="Bruce D."/>
            <person name="Schmutz J."/>
            <person name="Salamov A."/>
            <person name="Fey P."/>
            <person name="Gaudet P."/>
            <person name="Anjard C."/>
            <person name="Babu M.M."/>
            <person name="Basu S."/>
            <person name="Bushmanova Y."/>
            <person name="van der Wel H."/>
            <person name="Katoh-Kurasawa M."/>
            <person name="Dinh C."/>
            <person name="Coutinho P.M."/>
            <person name="Saito T."/>
            <person name="Elias M."/>
            <person name="Schaap P."/>
            <person name="Kay R.R."/>
            <person name="Henrissat B."/>
            <person name="Eichinger L."/>
            <person name="Rivero F."/>
            <person name="Putnam N.H."/>
            <person name="West C.M."/>
            <person name="Loomis W.F."/>
            <person name="Chisholm R.L."/>
            <person name="Shaulsky G."/>
            <person name="Strassmann J.E."/>
            <person name="Queller D.C."/>
            <person name="Kuspa A."/>
            <person name="Grigoriev I.V."/>
        </authorList>
    </citation>
    <scope>NUCLEOTIDE SEQUENCE [LARGE SCALE GENOMIC DNA]</scope>
    <source>
        <strain evidence="2">QSDP1</strain>
    </source>
</reference>
<evidence type="ECO:0000313" key="1">
    <source>
        <dbReference type="EMBL" id="EGC38027.1"/>
    </source>
</evidence>